<proteinExistence type="predicted"/>
<feature type="domain" description="Sigma-54 factor interaction" evidence="3">
    <location>
        <begin position="216"/>
        <end position="441"/>
    </location>
</feature>
<evidence type="ECO:0000313" key="4">
    <source>
        <dbReference type="EMBL" id="ADL26569.1"/>
    </source>
</evidence>
<evidence type="ECO:0000256" key="1">
    <source>
        <dbReference type="ARBA" id="ARBA00022741"/>
    </source>
</evidence>
<dbReference type="InterPro" id="IPR003593">
    <property type="entry name" value="AAA+_ATPase"/>
</dbReference>
<dbReference type="PANTHER" id="PTHR32071">
    <property type="entry name" value="TRANSCRIPTIONAL REGULATORY PROTEIN"/>
    <property type="match status" value="1"/>
</dbReference>
<accession>D9S6C5</accession>
<dbReference type="GO" id="GO:0006355">
    <property type="term" value="P:regulation of DNA-templated transcription"/>
    <property type="evidence" value="ECO:0007669"/>
    <property type="project" value="InterPro"/>
</dbReference>
<dbReference type="STRING" id="59374.FSU_2733"/>
<dbReference type="KEGG" id="fsc:FSU_2733"/>
<dbReference type="eggNOG" id="COG3829">
    <property type="taxonomic scope" value="Bacteria"/>
</dbReference>
<keyword evidence="1" id="KW-0547">Nucleotide-binding</keyword>
<dbReference type="SMART" id="SM00382">
    <property type="entry name" value="AAA"/>
    <property type="match status" value="1"/>
</dbReference>
<dbReference type="SUPFAM" id="SSF52540">
    <property type="entry name" value="P-loop containing nucleoside triphosphate hydrolases"/>
    <property type="match status" value="1"/>
</dbReference>
<dbReference type="Gene3D" id="3.40.50.300">
    <property type="entry name" value="P-loop containing nucleotide triphosphate hydrolases"/>
    <property type="match status" value="1"/>
</dbReference>
<dbReference type="EMBL" id="CP002158">
    <property type="protein sequence ID" value="ADL26569.1"/>
    <property type="molecule type" value="Genomic_DNA"/>
</dbReference>
<dbReference type="InterPro" id="IPR027417">
    <property type="entry name" value="P-loop_NTPase"/>
</dbReference>
<reference evidence="5" key="1">
    <citation type="submission" date="2010-08" db="EMBL/GenBank/DDBJ databases">
        <title>Complete sequence of Fibrobacter succinogenes subsp. succinogenes S85.</title>
        <authorList>
            <person name="Durkin A.S."/>
            <person name="Nelson K.E."/>
            <person name="Morrison M."/>
            <person name="Forsberg C.W."/>
            <person name="Wilson D.B."/>
            <person name="Russell J.B."/>
            <person name="Cann I.K.O."/>
            <person name="Mackie R.I."/>
            <person name="White B.A."/>
        </authorList>
    </citation>
    <scope>NUCLEOTIDE SEQUENCE [LARGE SCALE GENOMIC DNA]</scope>
    <source>
        <strain evidence="5">ATCC 19169 / S85</strain>
    </source>
</reference>
<sequence length="519" mass="59280">MHFLWKSVQKLCQVYECCFCSVFRVLNIKNAKSFSYLYKNFSYISIDMKTKITLLTWMAVNNDPNALESLLKKLGQKYDIEKVIYLYQKEYVEKLKEVQPLSSAINPVEVNVKNPTAHKEIYEVIKRGILPMVNDEPNLFINVSSGTPAMHAVWIILYAGGVFPEGTQLLSSQINRKTGATTCDKVDFPIDTYLSELRRYERENPKEAIYKPESVKSEARKKALEQIRVFASVQNVPMLLLGERGIGKSRLVESVVSKIKKKEVVSVACGTLDSNLAESAMFGHKKGSFTGAAADKKGYFGEADGKILFLDEIQDLPKGVQRKLLRTLQDKKHRYRIVGDDKESTADVELVCASNLTDSELRKKLDPDFYDRISFYRVVIPPLRECREDIETDWNEVWKTVRLDSSPKDAPMDKYLEKYFKTSRLSGNFRTLQSIAYQFIAWNGKKTIEEILKDLPADDSPNGTFDIGEFSEFQNLNWKEATKLFQQKLAEYSCGKYGTQEAAAQRLDCTSKTLQNAMK</sequence>
<dbReference type="AlphaFoldDB" id="D9S6C5"/>
<dbReference type="InterPro" id="IPR002078">
    <property type="entry name" value="Sigma_54_int"/>
</dbReference>
<dbReference type="HOGENOM" id="CLU_000445_136_0_0"/>
<dbReference type="CDD" id="cd00009">
    <property type="entry name" value="AAA"/>
    <property type="match status" value="1"/>
</dbReference>
<gene>
    <name evidence="4" type="ordered locus">FSU_2733</name>
</gene>
<dbReference type="GO" id="GO:0005524">
    <property type="term" value="F:ATP binding"/>
    <property type="evidence" value="ECO:0007669"/>
    <property type="project" value="UniProtKB-KW"/>
</dbReference>
<keyword evidence="2" id="KW-0067">ATP-binding</keyword>
<organism evidence="4 5">
    <name type="scientific">Fibrobacter succinogenes (strain ATCC 19169 / S85)</name>
    <dbReference type="NCBI Taxonomy" id="59374"/>
    <lineage>
        <taxon>Bacteria</taxon>
        <taxon>Pseudomonadati</taxon>
        <taxon>Fibrobacterota</taxon>
        <taxon>Fibrobacteria</taxon>
        <taxon>Fibrobacterales</taxon>
        <taxon>Fibrobacteraceae</taxon>
        <taxon>Fibrobacter</taxon>
    </lineage>
</organism>
<evidence type="ECO:0000313" key="5">
    <source>
        <dbReference type="Proteomes" id="UP000000517"/>
    </source>
</evidence>
<dbReference type="Pfam" id="PF00158">
    <property type="entry name" value="Sigma54_activat"/>
    <property type="match status" value="1"/>
</dbReference>
<name>D9S6C5_FIBSS</name>
<dbReference type="Proteomes" id="UP000000517">
    <property type="component" value="Chromosome"/>
</dbReference>
<evidence type="ECO:0000259" key="3">
    <source>
        <dbReference type="PROSITE" id="PS50045"/>
    </source>
</evidence>
<dbReference type="PATRIC" id="fig|59374.8.peg.2618"/>
<dbReference type="PROSITE" id="PS50045">
    <property type="entry name" value="SIGMA54_INTERACT_4"/>
    <property type="match status" value="1"/>
</dbReference>
<evidence type="ECO:0000256" key="2">
    <source>
        <dbReference type="ARBA" id="ARBA00022840"/>
    </source>
</evidence>
<protein>
    <submittedName>
        <fullName evidence="4">Sigma-54 dependent regulator</fullName>
    </submittedName>
</protein>